<name>A0ABU9LGK8_9BACL</name>
<accession>A0ABU9LGK8</accession>
<proteinExistence type="predicted"/>
<keyword evidence="1" id="KW-0472">Membrane</keyword>
<reference evidence="2 3" key="1">
    <citation type="submission" date="2024-04" db="EMBL/GenBank/DDBJ databases">
        <authorList>
            <person name="Wu Y.S."/>
            <person name="Zhang L."/>
        </authorList>
    </citation>
    <scope>NUCLEOTIDE SEQUENCE [LARGE SCALE GENOMIC DNA]</scope>
    <source>
        <strain evidence="2 3">KG-01</strain>
    </source>
</reference>
<keyword evidence="3" id="KW-1185">Reference proteome</keyword>
<evidence type="ECO:0000313" key="3">
    <source>
        <dbReference type="Proteomes" id="UP001398420"/>
    </source>
</evidence>
<gene>
    <name evidence="2" type="ORF">AAF454_00140</name>
</gene>
<comment type="caution">
    <text evidence="2">The sequence shown here is derived from an EMBL/GenBank/DDBJ whole genome shotgun (WGS) entry which is preliminary data.</text>
</comment>
<keyword evidence="1" id="KW-1133">Transmembrane helix</keyword>
<dbReference type="EMBL" id="JBCEWA010000001">
    <property type="protein sequence ID" value="MEL5986823.1"/>
    <property type="molecule type" value="Genomic_DNA"/>
</dbReference>
<feature type="transmembrane region" description="Helical" evidence="1">
    <location>
        <begin position="12"/>
        <end position="38"/>
    </location>
</feature>
<evidence type="ECO:0000313" key="2">
    <source>
        <dbReference type="EMBL" id="MEL5986823.1"/>
    </source>
</evidence>
<evidence type="ECO:0000256" key="1">
    <source>
        <dbReference type="SAM" id="Phobius"/>
    </source>
</evidence>
<dbReference type="RefSeq" id="WP_336663065.1">
    <property type="nucleotide sequence ID" value="NZ_JBBCRB010000001.1"/>
</dbReference>
<dbReference type="Proteomes" id="UP001398420">
    <property type="component" value="Unassembled WGS sequence"/>
</dbReference>
<keyword evidence="1" id="KW-0812">Transmembrane</keyword>
<sequence>MYQECVKENFLGILLISFEAFDIILKNHMLMVIGMFLFKKVRLMGLTGGKLLLHSKLNFEEENFMKLFKRILKLKNLEIFKFFKESDTVCYILLEDTRRPLSKEEIKRVPLCYMEEEDINEILNVFKISFISEEKLKEEDSYFLRTFFSELVNNTDVTTFIMDEFVKKDLYDDPDLDEVPFFNNLLTYIDSDIVLSEIADHKWMYLSQD</sequence>
<organism evidence="2 3">
    <name type="scientific">Kurthia gibsonii</name>
    <dbReference type="NCBI Taxonomy" id="33946"/>
    <lineage>
        <taxon>Bacteria</taxon>
        <taxon>Bacillati</taxon>
        <taxon>Bacillota</taxon>
        <taxon>Bacilli</taxon>
        <taxon>Bacillales</taxon>
        <taxon>Caryophanaceae</taxon>
        <taxon>Kurthia</taxon>
    </lineage>
</organism>
<protein>
    <submittedName>
        <fullName evidence="2">Uncharacterized protein</fullName>
    </submittedName>
</protein>